<gene>
    <name evidence="1" type="ORF">LTS18_000379</name>
</gene>
<evidence type="ECO:0000313" key="1">
    <source>
        <dbReference type="EMBL" id="KAK3044777.1"/>
    </source>
</evidence>
<sequence>MRLGEVDHDLVEEIHRDLSSGIRDNLNPYEQRVVGKQIPHLSSLKQCTGEAEYVDDTPPQSQELFGGLVMSSKAHARLLDIDWTPALNLPGVIGYIDKHSIPADLNIWGSVKKDERFFADGIVESHGQIIGMVYAETALLAQQAARAVRVVYEELPAIITIDEAIAAKSFLPHGKMLKKGAAIPDSMDEIWAQCDRVFEGCSRIGGQEHFYLETNAALAIPLEDGAFDIWSSTQNTMETQEFVSAVCGVPSNRINARVKRMGGAFGGKESRSVPFACLCAIAAKKEKRPVRMMLNRDEDMMHTGQRHAIMANWKVGVSQQGKLIALDADVYDNAGYSQDMSGAVMDRCLTHIDNCYEIPNVYLRGHVCKTNTH</sequence>
<evidence type="ECO:0000313" key="2">
    <source>
        <dbReference type="Proteomes" id="UP001186974"/>
    </source>
</evidence>
<feature type="non-terminal residue" evidence="1">
    <location>
        <position position="373"/>
    </location>
</feature>
<organism evidence="1 2">
    <name type="scientific">Coniosporium uncinatum</name>
    <dbReference type="NCBI Taxonomy" id="93489"/>
    <lineage>
        <taxon>Eukaryota</taxon>
        <taxon>Fungi</taxon>
        <taxon>Dikarya</taxon>
        <taxon>Ascomycota</taxon>
        <taxon>Pezizomycotina</taxon>
        <taxon>Dothideomycetes</taxon>
        <taxon>Dothideomycetes incertae sedis</taxon>
        <taxon>Coniosporium</taxon>
    </lineage>
</organism>
<protein>
    <submittedName>
        <fullName evidence="1">Uncharacterized protein</fullName>
    </submittedName>
</protein>
<proteinExistence type="predicted"/>
<name>A0ACC3CUI8_9PEZI</name>
<dbReference type="EMBL" id="JAWDJW010011474">
    <property type="protein sequence ID" value="KAK3044777.1"/>
    <property type="molecule type" value="Genomic_DNA"/>
</dbReference>
<dbReference type="Proteomes" id="UP001186974">
    <property type="component" value="Unassembled WGS sequence"/>
</dbReference>
<comment type="caution">
    <text evidence="1">The sequence shown here is derived from an EMBL/GenBank/DDBJ whole genome shotgun (WGS) entry which is preliminary data.</text>
</comment>
<reference evidence="1" key="1">
    <citation type="submission" date="2024-09" db="EMBL/GenBank/DDBJ databases">
        <title>Black Yeasts Isolated from many extreme environments.</title>
        <authorList>
            <person name="Coleine C."/>
            <person name="Stajich J.E."/>
            <person name="Selbmann L."/>
        </authorList>
    </citation>
    <scope>NUCLEOTIDE SEQUENCE</scope>
    <source>
        <strain evidence="1">CCFEE 5737</strain>
    </source>
</reference>
<keyword evidence="2" id="KW-1185">Reference proteome</keyword>
<accession>A0ACC3CUI8</accession>